<dbReference type="EMBL" id="BAAAZU010000003">
    <property type="protein sequence ID" value="GAA3917072.1"/>
    <property type="molecule type" value="Genomic_DNA"/>
</dbReference>
<feature type="domain" description="HTH araC/xylS-type" evidence="4">
    <location>
        <begin position="196"/>
        <end position="294"/>
    </location>
</feature>
<evidence type="ECO:0000256" key="1">
    <source>
        <dbReference type="ARBA" id="ARBA00023015"/>
    </source>
</evidence>
<keyword evidence="2" id="KW-0238">DNA-binding</keyword>
<dbReference type="RefSeq" id="WP_344758631.1">
    <property type="nucleotide sequence ID" value="NZ_BAAAZU010000003.1"/>
</dbReference>
<dbReference type="PANTHER" id="PTHR43280">
    <property type="entry name" value="ARAC-FAMILY TRANSCRIPTIONAL REGULATOR"/>
    <property type="match status" value="1"/>
</dbReference>
<dbReference type="SUPFAM" id="SSF46689">
    <property type="entry name" value="Homeodomain-like"/>
    <property type="match status" value="2"/>
</dbReference>
<keyword evidence="6" id="KW-1185">Reference proteome</keyword>
<comment type="caution">
    <text evidence="5">The sequence shown here is derived from an EMBL/GenBank/DDBJ whole genome shotgun (WGS) entry which is preliminary data.</text>
</comment>
<dbReference type="InterPro" id="IPR018060">
    <property type="entry name" value="HTH_AraC"/>
</dbReference>
<keyword evidence="1" id="KW-0805">Transcription regulation</keyword>
<dbReference type="PROSITE" id="PS01124">
    <property type="entry name" value="HTH_ARAC_FAMILY_2"/>
    <property type="match status" value="1"/>
</dbReference>
<reference evidence="6" key="1">
    <citation type="journal article" date="2019" name="Int. J. Syst. Evol. Microbiol.">
        <title>The Global Catalogue of Microorganisms (GCM) 10K type strain sequencing project: providing services to taxonomists for standard genome sequencing and annotation.</title>
        <authorList>
            <consortium name="The Broad Institute Genomics Platform"/>
            <consortium name="The Broad Institute Genome Sequencing Center for Infectious Disease"/>
            <person name="Wu L."/>
            <person name="Ma J."/>
        </authorList>
    </citation>
    <scope>NUCLEOTIDE SEQUENCE [LARGE SCALE GENOMIC DNA]</scope>
    <source>
        <strain evidence="6">JCM 16916</strain>
    </source>
</reference>
<organism evidence="5 6">
    <name type="scientific">Luteimonas lutimaris</name>
    <dbReference type="NCBI Taxonomy" id="698645"/>
    <lineage>
        <taxon>Bacteria</taxon>
        <taxon>Pseudomonadati</taxon>
        <taxon>Pseudomonadota</taxon>
        <taxon>Gammaproteobacteria</taxon>
        <taxon>Lysobacterales</taxon>
        <taxon>Lysobacteraceae</taxon>
        <taxon>Luteimonas</taxon>
    </lineage>
</organism>
<evidence type="ECO:0000256" key="2">
    <source>
        <dbReference type="ARBA" id="ARBA00023125"/>
    </source>
</evidence>
<gene>
    <name evidence="5" type="ORF">GCM10022229_07980</name>
</gene>
<name>A0ABP7M8T3_9GAMM</name>
<proteinExistence type="predicted"/>
<dbReference type="Pfam" id="PF12833">
    <property type="entry name" value="HTH_18"/>
    <property type="match status" value="1"/>
</dbReference>
<dbReference type="InterPro" id="IPR009057">
    <property type="entry name" value="Homeodomain-like_sf"/>
</dbReference>
<evidence type="ECO:0000313" key="5">
    <source>
        <dbReference type="EMBL" id="GAA3917072.1"/>
    </source>
</evidence>
<evidence type="ECO:0000259" key="4">
    <source>
        <dbReference type="PROSITE" id="PS01124"/>
    </source>
</evidence>
<sequence>MNSIPPRGAGTEAIRHMALHSARSAEPDPATDALHAIHAAGRGSRLSLPAGWLVVCAPMSGCLQLESDAGLWSLPATRMQVWRDTPLRIDCPSPGAWVGLAGPLRAWGRHLRPAPGQAAAPCIFPRQDDCPRTLRRLLVRLVRAARGYPAIEADPSLLAGALCASLLDQQRDLDEPLQRCSGRTLQRRQQTLLRLLRVRHLIEIHDDGRPDLAMLARSANYSPWHLMRMHREVFGQTPCEYASQLRLQRAWSLVRSTQLPICEITEALGFESQSSFCRAFKKSFRCTTTQARQVQADDASLAA</sequence>
<evidence type="ECO:0000313" key="6">
    <source>
        <dbReference type="Proteomes" id="UP001501727"/>
    </source>
</evidence>
<keyword evidence="3" id="KW-0804">Transcription</keyword>
<dbReference type="PANTHER" id="PTHR43280:SF28">
    <property type="entry name" value="HTH-TYPE TRANSCRIPTIONAL ACTIVATOR RHAS"/>
    <property type="match status" value="1"/>
</dbReference>
<dbReference type="Proteomes" id="UP001501727">
    <property type="component" value="Unassembled WGS sequence"/>
</dbReference>
<evidence type="ECO:0000256" key="3">
    <source>
        <dbReference type="ARBA" id="ARBA00023163"/>
    </source>
</evidence>
<accession>A0ABP7M8T3</accession>
<dbReference type="SMART" id="SM00342">
    <property type="entry name" value="HTH_ARAC"/>
    <property type="match status" value="1"/>
</dbReference>
<dbReference type="Gene3D" id="1.10.10.60">
    <property type="entry name" value="Homeodomain-like"/>
    <property type="match status" value="2"/>
</dbReference>
<protein>
    <recommendedName>
        <fullName evidence="4">HTH araC/xylS-type domain-containing protein</fullName>
    </recommendedName>
</protein>